<protein>
    <submittedName>
        <fullName evidence="2">Cytochrome c biogenesis protein CcdA</fullName>
    </submittedName>
</protein>
<keyword evidence="1" id="KW-1133">Transmembrane helix</keyword>
<evidence type="ECO:0000313" key="2">
    <source>
        <dbReference type="EMBL" id="MFD0853059.1"/>
    </source>
</evidence>
<gene>
    <name evidence="2" type="ORF">ACFQ07_12540</name>
</gene>
<keyword evidence="3" id="KW-1185">Reference proteome</keyword>
<organism evidence="2 3">
    <name type="scientific">Actinomadura adrarensis</name>
    <dbReference type="NCBI Taxonomy" id="1819600"/>
    <lineage>
        <taxon>Bacteria</taxon>
        <taxon>Bacillati</taxon>
        <taxon>Actinomycetota</taxon>
        <taxon>Actinomycetes</taxon>
        <taxon>Streptosporangiales</taxon>
        <taxon>Thermomonosporaceae</taxon>
        <taxon>Actinomadura</taxon>
    </lineage>
</organism>
<keyword evidence="1" id="KW-0472">Membrane</keyword>
<comment type="caution">
    <text evidence="2">The sequence shown here is derived from an EMBL/GenBank/DDBJ whole genome shotgun (WGS) entry which is preliminary data.</text>
</comment>
<keyword evidence="1" id="KW-0812">Transmembrane</keyword>
<accession>A0ABW3CGH7</accession>
<proteinExistence type="predicted"/>
<name>A0ABW3CGH7_9ACTN</name>
<dbReference type="Proteomes" id="UP001597083">
    <property type="component" value="Unassembled WGS sequence"/>
</dbReference>
<sequence length="55" mass="5517">MGPDAVVSGSLLVAGPLAVLAGIVSFVSPCVLPLVPGYLSYVTGMTGADLAERKR</sequence>
<feature type="transmembrane region" description="Helical" evidence="1">
    <location>
        <begin position="12"/>
        <end position="35"/>
    </location>
</feature>
<feature type="non-terminal residue" evidence="2">
    <location>
        <position position="55"/>
    </location>
</feature>
<evidence type="ECO:0000313" key="3">
    <source>
        <dbReference type="Proteomes" id="UP001597083"/>
    </source>
</evidence>
<evidence type="ECO:0000256" key="1">
    <source>
        <dbReference type="SAM" id="Phobius"/>
    </source>
</evidence>
<dbReference type="EMBL" id="JBHTIR010001851">
    <property type="protein sequence ID" value="MFD0853059.1"/>
    <property type="molecule type" value="Genomic_DNA"/>
</dbReference>
<reference evidence="3" key="1">
    <citation type="journal article" date="2019" name="Int. J. Syst. Evol. Microbiol.">
        <title>The Global Catalogue of Microorganisms (GCM) 10K type strain sequencing project: providing services to taxonomists for standard genome sequencing and annotation.</title>
        <authorList>
            <consortium name="The Broad Institute Genomics Platform"/>
            <consortium name="The Broad Institute Genome Sequencing Center for Infectious Disease"/>
            <person name="Wu L."/>
            <person name="Ma J."/>
        </authorList>
    </citation>
    <scope>NUCLEOTIDE SEQUENCE [LARGE SCALE GENOMIC DNA]</scope>
    <source>
        <strain evidence="3">JCM 31696</strain>
    </source>
</reference>